<dbReference type="InterPro" id="IPR004443">
    <property type="entry name" value="YjeF_N_dom"/>
</dbReference>
<sequence>MASEDNNSEWLGIPKNLLMECAGYSFTQKIIKHYNLKPYQRVVIFSGLGNNGGDSFVIARHLSSMKIYVDLILVGLPEKIRTEESRLNWNIIQNLSLTIQIRIIKDSSEFKKLQVELNKIKIDLIIDGLLGTGIKGKIREPISSAIDIINDFQSQGKRIVSIDVPSGMNPDTGNILDKAVKADFVVTFHKLKKRAE</sequence>
<proteinExistence type="predicted"/>
<evidence type="ECO:0000256" key="1">
    <source>
        <dbReference type="ARBA" id="ARBA00000013"/>
    </source>
</evidence>
<keyword evidence="7" id="KW-0630">Potassium</keyword>
<evidence type="ECO:0000256" key="7">
    <source>
        <dbReference type="ARBA" id="ARBA00022958"/>
    </source>
</evidence>
<keyword evidence="8" id="KW-0520">NAD</keyword>
<name>X1MPB2_9ZZZZ</name>
<protein>
    <recommendedName>
        <fullName evidence="3">NAD(P)H-hydrate epimerase</fullName>
        <ecNumber evidence="3">5.1.99.6</ecNumber>
    </recommendedName>
</protein>
<evidence type="ECO:0000256" key="3">
    <source>
        <dbReference type="ARBA" id="ARBA00012228"/>
    </source>
</evidence>
<keyword evidence="4" id="KW-0479">Metal-binding</keyword>
<feature type="domain" description="YjeF N-terminal" evidence="10">
    <location>
        <begin position="1"/>
        <end position="196"/>
    </location>
</feature>
<dbReference type="EC" id="5.1.99.6" evidence="3"/>
<dbReference type="Pfam" id="PF03853">
    <property type="entry name" value="YjeF_N"/>
    <property type="match status" value="1"/>
</dbReference>
<dbReference type="GO" id="GO:0052856">
    <property type="term" value="F:NAD(P)HX epimerase activity"/>
    <property type="evidence" value="ECO:0007669"/>
    <property type="project" value="UniProtKB-EC"/>
</dbReference>
<dbReference type="GO" id="GO:0000166">
    <property type="term" value="F:nucleotide binding"/>
    <property type="evidence" value="ECO:0007669"/>
    <property type="project" value="UniProtKB-KW"/>
</dbReference>
<reference evidence="11" key="1">
    <citation type="journal article" date="2014" name="Front. Microbiol.">
        <title>High frequency of phylogenetically diverse reductive dehalogenase-homologous genes in deep subseafloor sedimentary metagenomes.</title>
        <authorList>
            <person name="Kawai M."/>
            <person name="Futagami T."/>
            <person name="Toyoda A."/>
            <person name="Takaki Y."/>
            <person name="Nishi S."/>
            <person name="Hori S."/>
            <person name="Arai W."/>
            <person name="Tsubouchi T."/>
            <person name="Morono Y."/>
            <person name="Uchiyama I."/>
            <person name="Ito T."/>
            <person name="Fujiyama A."/>
            <person name="Inagaki F."/>
            <person name="Takami H."/>
        </authorList>
    </citation>
    <scope>NUCLEOTIDE SEQUENCE</scope>
    <source>
        <strain evidence="11">Expedition CK06-06</strain>
    </source>
</reference>
<dbReference type="PANTHER" id="PTHR13232:SF10">
    <property type="entry name" value="NAD(P)H-HYDRATE EPIMERASE"/>
    <property type="match status" value="1"/>
</dbReference>
<comment type="caution">
    <text evidence="11">The sequence shown here is derived from an EMBL/GenBank/DDBJ whole genome shotgun (WGS) entry which is preliminary data.</text>
</comment>
<dbReference type="Gene3D" id="3.40.50.10260">
    <property type="entry name" value="YjeF N-terminal domain"/>
    <property type="match status" value="1"/>
</dbReference>
<evidence type="ECO:0000256" key="8">
    <source>
        <dbReference type="ARBA" id="ARBA00023027"/>
    </source>
</evidence>
<keyword evidence="5" id="KW-0547">Nucleotide-binding</keyword>
<evidence type="ECO:0000313" key="11">
    <source>
        <dbReference type="EMBL" id="GAI16500.1"/>
    </source>
</evidence>
<organism evidence="11">
    <name type="scientific">marine sediment metagenome</name>
    <dbReference type="NCBI Taxonomy" id="412755"/>
    <lineage>
        <taxon>unclassified sequences</taxon>
        <taxon>metagenomes</taxon>
        <taxon>ecological metagenomes</taxon>
    </lineage>
</organism>
<keyword evidence="9" id="KW-0413">Isomerase</keyword>
<dbReference type="InterPro" id="IPR036652">
    <property type="entry name" value="YjeF_N_dom_sf"/>
</dbReference>
<dbReference type="EMBL" id="BARV01006738">
    <property type="protein sequence ID" value="GAI16500.1"/>
    <property type="molecule type" value="Genomic_DNA"/>
</dbReference>
<evidence type="ECO:0000259" key="10">
    <source>
        <dbReference type="PROSITE" id="PS51385"/>
    </source>
</evidence>
<evidence type="ECO:0000256" key="5">
    <source>
        <dbReference type="ARBA" id="ARBA00022741"/>
    </source>
</evidence>
<keyword evidence="6" id="KW-0521">NADP</keyword>
<dbReference type="PROSITE" id="PS51385">
    <property type="entry name" value="YJEF_N"/>
    <property type="match status" value="1"/>
</dbReference>
<evidence type="ECO:0000256" key="4">
    <source>
        <dbReference type="ARBA" id="ARBA00022723"/>
    </source>
</evidence>
<evidence type="ECO:0000256" key="2">
    <source>
        <dbReference type="ARBA" id="ARBA00000909"/>
    </source>
</evidence>
<accession>X1MPB2</accession>
<comment type="catalytic activity">
    <reaction evidence="1">
        <text>(6R)-NADHX = (6S)-NADHX</text>
        <dbReference type="Rhea" id="RHEA:32215"/>
        <dbReference type="ChEBI" id="CHEBI:64074"/>
        <dbReference type="ChEBI" id="CHEBI:64075"/>
        <dbReference type="EC" id="5.1.99.6"/>
    </reaction>
</comment>
<dbReference type="PANTHER" id="PTHR13232">
    <property type="entry name" value="NAD(P)H-HYDRATE EPIMERASE"/>
    <property type="match status" value="1"/>
</dbReference>
<comment type="catalytic activity">
    <reaction evidence="2">
        <text>(6R)-NADPHX = (6S)-NADPHX</text>
        <dbReference type="Rhea" id="RHEA:32227"/>
        <dbReference type="ChEBI" id="CHEBI:64076"/>
        <dbReference type="ChEBI" id="CHEBI:64077"/>
        <dbReference type="EC" id="5.1.99.6"/>
    </reaction>
</comment>
<dbReference type="GO" id="GO:0046872">
    <property type="term" value="F:metal ion binding"/>
    <property type="evidence" value="ECO:0007669"/>
    <property type="project" value="UniProtKB-KW"/>
</dbReference>
<evidence type="ECO:0000256" key="6">
    <source>
        <dbReference type="ARBA" id="ARBA00022857"/>
    </source>
</evidence>
<dbReference type="NCBIfam" id="TIGR00197">
    <property type="entry name" value="yjeF_nterm"/>
    <property type="match status" value="1"/>
</dbReference>
<dbReference type="SUPFAM" id="SSF64153">
    <property type="entry name" value="YjeF N-terminal domain-like"/>
    <property type="match status" value="1"/>
</dbReference>
<dbReference type="InterPro" id="IPR032976">
    <property type="entry name" value="YJEFN_prot_NAXE-like"/>
</dbReference>
<dbReference type="AlphaFoldDB" id="X1MPB2"/>
<gene>
    <name evidence="11" type="ORF">S06H3_13807</name>
</gene>
<evidence type="ECO:0000256" key="9">
    <source>
        <dbReference type="ARBA" id="ARBA00023235"/>
    </source>
</evidence>